<keyword evidence="6 9" id="KW-0418">Kinase</keyword>
<evidence type="ECO:0000256" key="9">
    <source>
        <dbReference type="RuleBase" id="RU363066"/>
    </source>
</evidence>
<evidence type="ECO:0000256" key="7">
    <source>
        <dbReference type="ARBA" id="ARBA00022840"/>
    </source>
</evidence>
<keyword evidence="4 9" id="KW-0808">Transferase</keyword>
<evidence type="ECO:0000256" key="8">
    <source>
        <dbReference type="ARBA" id="ARBA00048090"/>
    </source>
</evidence>
<keyword evidence="5 9" id="KW-0547">Nucleotide-binding</keyword>
<reference evidence="10" key="1">
    <citation type="submission" date="2023-06" db="EMBL/GenBank/DDBJ databases">
        <title>Genome-scale phylogeny and comparative genomics of the fungal order Sordariales.</title>
        <authorList>
            <consortium name="Lawrence Berkeley National Laboratory"/>
            <person name="Hensen N."/>
            <person name="Bonometti L."/>
            <person name="Westerberg I."/>
            <person name="Brannstrom I.O."/>
            <person name="Guillou S."/>
            <person name="Cros-Aarteil S."/>
            <person name="Calhoun S."/>
            <person name="Haridas S."/>
            <person name="Kuo A."/>
            <person name="Mondo S."/>
            <person name="Pangilinan J."/>
            <person name="Riley R."/>
            <person name="Labutti K."/>
            <person name="Andreopoulos B."/>
            <person name="Lipzen A."/>
            <person name="Chen C."/>
            <person name="Yanf M."/>
            <person name="Daum C."/>
            <person name="Ng V."/>
            <person name="Clum A."/>
            <person name="Steindorff A."/>
            <person name="Ohm R."/>
            <person name="Martin F."/>
            <person name="Silar P."/>
            <person name="Natvig D."/>
            <person name="Lalanne C."/>
            <person name="Gautier V."/>
            <person name="Ament-Velasquez S.L."/>
            <person name="Kruys A."/>
            <person name="Hutchinson M.I."/>
            <person name="Powell A.J."/>
            <person name="Barry K."/>
            <person name="Miller A.N."/>
            <person name="Grigoriev I.V."/>
            <person name="Debuchy R."/>
            <person name="Gladieux P."/>
            <person name="Thoren M.H."/>
            <person name="Johannesson H."/>
        </authorList>
    </citation>
    <scope>NUCLEOTIDE SEQUENCE</scope>
    <source>
        <strain evidence="10">SMH4607-1</strain>
    </source>
</reference>
<dbReference type="AlphaFoldDB" id="A0AA40BDC7"/>
<evidence type="ECO:0000256" key="2">
    <source>
        <dbReference type="ARBA" id="ARBA00008420"/>
    </source>
</evidence>
<dbReference type="EMBL" id="JAUKUA010000001">
    <property type="protein sequence ID" value="KAK0732182.1"/>
    <property type="molecule type" value="Genomic_DNA"/>
</dbReference>
<evidence type="ECO:0000256" key="1">
    <source>
        <dbReference type="ARBA" id="ARBA00004875"/>
    </source>
</evidence>
<dbReference type="Proteomes" id="UP001172102">
    <property type="component" value="Unassembled WGS sequence"/>
</dbReference>
<comment type="catalytic activity">
    <reaction evidence="8 9">
        <text>D-gluconate + ATP = 6-phospho-D-gluconate + ADP + H(+)</text>
        <dbReference type="Rhea" id="RHEA:19433"/>
        <dbReference type="ChEBI" id="CHEBI:15378"/>
        <dbReference type="ChEBI" id="CHEBI:18391"/>
        <dbReference type="ChEBI" id="CHEBI:30616"/>
        <dbReference type="ChEBI" id="CHEBI:58759"/>
        <dbReference type="ChEBI" id="CHEBI:456216"/>
        <dbReference type="EC" id="2.7.1.12"/>
    </reaction>
</comment>
<dbReference type="InterPro" id="IPR006001">
    <property type="entry name" value="Therm_gnt_kin"/>
</dbReference>
<dbReference type="Gene3D" id="3.40.50.300">
    <property type="entry name" value="P-loop containing nucleotide triphosphate hydrolases"/>
    <property type="match status" value="1"/>
</dbReference>
<comment type="caution">
    <text evidence="10">The sequence shown here is derived from an EMBL/GenBank/DDBJ whole genome shotgun (WGS) entry which is preliminary data.</text>
</comment>
<evidence type="ECO:0000256" key="6">
    <source>
        <dbReference type="ARBA" id="ARBA00022777"/>
    </source>
</evidence>
<sequence length="223" mass="23715">MGSIPESNNTASPAPAQQSIGDTAQTDIHRGHRWIWFITGPTACGKTTIAEALADDVGFTFIEGDDFHTRASVQKMAHGSPLTDTDRAGWLAALRKHETARPAGAAADAPLPHLVMTCSALKRGYRDVLRAGGAHAGDLRIRFVLLDAPEAELVRRAAGRGGHFAGPELVRSQMAVLERPGDGEGDVVVVDTEGRGVGDTVREVGVRVREVMMGEDGSYLKVL</sequence>
<evidence type="ECO:0000256" key="5">
    <source>
        <dbReference type="ARBA" id="ARBA00022741"/>
    </source>
</evidence>
<organism evidence="10 11">
    <name type="scientific">Lasiosphaeris hirsuta</name>
    <dbReference type="NCBI Taxonomy" id="260670"/>
    <lineage>
        <taxon>Eukaryota</taxon>
        <taxon>Fungi</taxon>
        <taxon>Dikarya</taxon>
        <taxon>Ascomycota</taxon>
        <taxon>Pezizomycotina</taxon>
        <taxon>Sordariomycetes</taxon>
        <taxon>Sordariomycetidae</taxon>
        <taxon>Sordariales</taxon>
        <taxon>Lasiosphaeriaceae</taxon>
        <taxon>Lasiosphaeris</taxon>
    </lineage>
</organism>
<keyword evidence="7 9" id="KW-0067">ATP-binding</keyword>
<evidence type="ECO:0000313" key="10">
    <source>
        <dbReference type="EMBL" id="KAK0732182.1"/>
    </source>
</evidence>
<dbReference type="GO" id="GO:0016787">
    <property type="term" value="F:hydrolase activity"/>
    <property type="evidence" value="ECO:0007669"/>
    <property type="project" value="UniProtKB-KW"/>
</dbReference>
<accession>A0AA40BDC7</accession>
<comment type="pathway">
    <text evidence="1 9">Carbohydrate acid metabolism; D-gluconate degradation.</text>
</comment>
<dbReference type="GO" id="GO:0005737">
    <property type="term" value="C:cytoplasm"/>
    <property type="evidence" value="ECO:0007669"/>
    <property type="project" value="TreeGrafter"/>
</dbReference>
<evidence type="ECO:0000256" key="4">
    <source>
        <dbReference type="ARBA" id="ARBA00022679"/>
    </source>
</evidence>
<dbReference type="CDD" id="cd02021">
    <property type="entry name" value="GntK"/>
    <property type="match status" value="1"/>
</dbReference>
<dbReference type="GO" id="GO:0046316">
    <property type="term" value="F:gluconokinase activity"/>
    <property type="evidence" value="ECO:0007669"/>
    <property type="project" value="UniProtKB-EC"/>
</dbReference>
<comment type="similarity">
    <text evidence="2 9">Belongs to the gluconokinase GntK/GntV family.</text>
</comment>
<protein>
    <recommendedName>
        <fullName evidence="3 9">Gluconokinase</fullName>
        <ecNumber evidence="3 9">2.7.1.12</ecNumber>
    </recommendedName>
</protein>
<dbReference type="Pfam" id="PF13671">
    <property type="entry name" value="AAA_33"/>
    <property type="match status" value="1"/>
</dbReference>
<gene>
    <name evidence="10" type="ORF">B0H67DRAFT_525764</name>
</gene>
<evidence type="ECO:0000313" key="11">
    <source>
        <dbReference type="Proteomes" id="UP001172102"/>
    </source>
</evidence>
<dbReference type="GO" id="GO:0005975">
    <property type="term" value="P:carbohydrate metabolic process"/>
    <property type="evidence" value="ECO:0007669"/>
    <property type="project" value="InterPro"/>
</dbReference>
<dbReference type="EC" id="2.7.1.12" evidence="3 9"/>
<name>A0AA40BDC7_9PEZI</name>
<dbReference type="SUPFAM" id="SSF52540">
    <property type="entry name" value="P-loop containing nucleoside triphosphate hydrolases"/>
    <property type="match status" value="1"/>
</dbReference>
<proteinExistence type="inferred from homology"/>
<dbReference type="GO" id="GO:0005524">
    <property type="term" value="F:ATP binding"/>
    <property type="evidence" value="ECO:0007669"/>
    <property type="project" value="UniProtKB-KW"/>
</dbReference>
<dbReference type="PANTHER" id="PTHR43442:SF3">
    <property type="entry name" value="GLUCONOKINASE-RELATED"/>
    <property type="match status" value="1"/>
</dbReference>
<dbReference type="InterPro" id="IPR027417">
    <property type="entry name" value="P-loop_NTPase"/>
</dbReference>
<dbReference type="NCBIfam" id="TIGR01313">
    <property type="entry name" value="therm_gnt_kin"/>
    <property type="match status" value="1"/>
</dbReference>
<evidence type="ECO:0000256" key="3">
    <source>
        <dbReference type="ARBA" id="ARBA00012054"/>
    </source>
</evidence>
<keyword evidence="11" id="KW-1185">Reference proteome</keyword>
<dbReference type="PANTHER" id="PTHR43442">
    <property type="entry name" value="GLUCONOKINASE-RELATED"/>
    <property type="match status" value="1"/>
</dbReference>
<keyword evidence="10" id="KW-0378">Hydrolase</keyword>